<dbReference type="GO" id="GO:0009055">
    <property type="term" value="F:electron transfer activity"/>
    <property type="evidence" value="ECO:0007669"/>
    <property type="project" value="InterPro"/>
</dbReference>
<evidence type="ECO:0000313" key="8">
    <source>
        <dbReference type="EMBL" id="QCD76481.1"/>
    </source>
</evidence>
<evidence type="ECO:0000256" key="5">
    <source>
        <dbReference type="ARBA" id="ARBA00082491"/>
    </source>
</evidence>
<reference evidence="8 9" key="1">
    <citation type="submission" date="2019-04" db="EMBL/GenBank/DDBJ databases">
        <title>An improved genome assembly and genetic linkage map for asparagus bean, Vigna unguiculata ssp. sesquipedialis.</title>
        <authorList>
            <person name="Xia Q."/>
            <person name="Zhang R."/>
            <person name="Dong Y."/>
        </authorList>
    </citation>
    <scope>NUCLEOTIDE SEQUENCE [LARGE SCALE GENOMIC DNA]</scope>
    <source>
        <tissue evidence="8">Leaf</tissue>
    </source>
</reference>
<keyword evidence="3" id="KW-1015">Disulfide bond</keyword>
<dbReference type="Gramene" id="Vigun06g230800.1.v1.2">
    <property type="protein sequence ID" value="Vigun06g230800.1.v1.2"/>
    <property type="gene ID" value="Vigun06g230800.v1.2"/>
</dbReference>
<dbReference type="InterPro" id="IPR008972">
    <property type="entry name" value="Cupredoxin"/>
</dbReference>
<evidence type="ECO:0000313" key="9">
    <source>
        <dbReference type="Proteomes" id="UP000501690"/>
    </source>
</evidence>
<feature type="signal peptide" evidence="6">
    <location>
        <begin position="1"/>
        <end position="26"/>
    </location>
</feature>
<dbReference type="EMBL" id="CP039345">
    <property type="protein sequence ID" value="QCD76481.1"/>
    <property type="molecule type" value="Genomic_DNA"/>
</dbReference>
<dbReference type="CDD" id="cd11013">
    <property type="entry name" value="Plantacyanin"/>
    <property type="match status" value="1"/>
</dbReference>
<evidence type="ECO:0000256" key="6">
    <source>
        <dbReference type="SAM" id="SignalP"/>
    </source>
</evidence>
<dbReference type="Gene3D" id="2.60.40.420">
    <property type="entry name" value="Cupredoxins - blue copper proteins"/>
    <property type="match status" value="1"/>
</dbReference>
<evidence type="ECO:0000256" key="1">
    <source>
        <dbReference type="ARBA" id="ARBA00022723"/>
    </source>
</evidence>
<dbReference type="SUPFAM" id="SSF49503">
    <property type="entry name" value="Cupredoxins"/>
    <property type="match status" value="1"/>
</dbReference>
<dbReference type="Pfam" id="PF02298">
    <property type="entry name" value="Cu_bind_like"/>
    <property type="match status" value="1"/>
</dbReference>
<keyword evidence="9" id="KW-1185">Reference proteome</keyword>
<keyword evidence="2" id="KW-0186">Copper</keyword>
<dbReference type="Proteomes" id="UP000501690">
    <property type="component" value="Linkage Group LG1"/>
</dbReference>
<dbReference type="PROSITE" id="PS51485">
    <property type="entry name" value="PHYTOCYANIN"/>
    <property type="match status" value="1"/>
</dbReference>
<dbReference type="FunFam" id="2.60.40.420:FF:000013">
    <property type="entry name" value="basic blue protein-like"/>
    <property type="match status" value="1"/>
</dbReference>
<dbReference type="GO" id="GO:0046872">
    <property type="term" value="F:metal ion binding"/>
    <property type="evidence" value="ECO:0007669"/>
    <property type="project" value="UniProtKB-KW"/>
</dbReference>
<evidence type="ECO:0000259" key="7">
    <source>
        <dbReference type="PROSITE" id="PS51485"/>
    </source>
</evidence>
<keyword evidence="1" id="KW-0479">Metal-binding</keyword>
<dbReference type="AlphaFoldDB" id="A0A4D6KPG6"/>
<accession>A0A4D6KPG6</accession>
<evidence type="ECO:0000256" key="2">
    <source>
        <dbReference type="ARBA" id="ARBA00023008"/>
    </source>
</evidence>
<organism evidence="8 9">
    <name type="scientific">Vigna unguiculata</name>
    <name type="common">Cowpea</name>
    <dbReference type="NCBI Taxonomy" id="3917"/>
    <lineage>
        <taxon>Eukaryota</taxon>
        <taxon>Viridiplantae</taxon>
        <taxon>Streptophyta</taxon>
        <taxon>Embryophyta</taxon>
        <taxon>Tracheophyta</taxon>
        <taxon>Spermatophyta</taxon>
        <taxon>Magnoliopsida</taxon>
        <taxon>eudicotyledons</taxon>
        <taxon>Gunneridae</taxon>
        <taxon>Pentapetalae</taxon>
        <taxon>rosids</taxon>
        <taxon>fabids</taxon>
        <taxon>Fabales</taxon>
        <taxon>Fabaceae</taxon>
        <taxon>Papilionoideae</taxon>
        <taxon>50 kb inversion clade</taxon>
        <taxon>NPAAA clade</taxon>
        <taxon>indigoferoid/millettioid clade</taxon>
        <taxon>Phaseoleae</taxon>
        <taxon>Vigna</taxon>
    </lineage>
</organism>
<dbReference type="InterPro" id="IPR003245">
    <property type="entry name" value="Phytocyanin_dom"/>
</dbReference>
<dbReference type="InterPro" id="IPR039391">
    <property type="entry name" value="Phytocyanin-like"/>
</dbReference>
<dbReference type="OrthoDB" id="2011645at2759"/>
<dbReference type="PANTHER" id="PTHR33021:SF9">
    <property type="entry name" value="PUTATIVE, EXPRESSED-RELATED"/>
    <property type="match status" value="1"/>
</dbReference>
<dbReference type="InterPro" id="IPR041844">
    <property type="entry name" value="Plantacyanin"/>
</dbReference>
<feature type="domain" description="Phytocyanin" evidence="7">
    <location>
        <begin position="27"/>
        <end position="122"/>
    </location>
</feature>
<dbReference type="PANTHER" id="PTHR33021">
    <property type="entry name" value="BLUE COPPER PROTEIN"/>
    <property type="match status" value="1"/>
</dbReference>
<name>A0A4D6KPG6_VIGUN</name>
<protein>
    <recommendedName>
        <fullName evidence="4">Basic blue protein</fullName>
    </recommendedName>
    <alternativeName>
        <fullName evidence="5">Plantacyanin</fullName>
    </alternativeName>
</protein>
<gene>
    <name evidence="8" type="ORF">DEO72_LG1g100</name>
</gene>
<keyword evidence="6" id="KW-0732">Signal</keyword>
<proteinExistence type="predicted"/>
<evidence type="ECO:0000256" key="4">
    <source>
        <dbReference type="ARBA" id="ARBA00071970"/>
    </source>
</evidence>
<sequence length="122" mass="13035">MGQGRGFSAMFVLLSVLVLMSEMAHAATYVVGDKNGWNFNTNNWPNGKKFKAGDVLVFNYGPGAHDVTVVDANGYKSCDPSKASKKYSSGHDEITLASGTTYFICSFAGHCQQGMKIAINAA</sequence>
<feature type="chain" id="PRO_5020025313" description="Basic blue protein" evidence="6">
    <location>
        <begin position="27"/>
        <end position="122"/>
    </location>
</feature>
<dbReference type="GO" id="GO:0005886">
    <property type="term" value="C:plasma membrane"/>
    <property type="evidence" value="ECO:0007669"/>
    <property type="project" value="TreeGrafter"/>
</dbReference>
<evidence type="ECO:0000256" key="3">
    <source>
        <dbReference type="ARBA" id="ARBA00023157"/>
    </source>
</evidence>